<dbReference type="Gene3D" id="3.40.50.720">
    <property type="entry name" value="NAD(P)-binding Rossmann-like Domain"/>
    <property type="match status" value="1"/>
</dbReference>
<evidence type="ECO:0000313" key="3">
    <source>
        <dbReference type="EMBL" id="PWK78110.1"/>
    </source>
</evidence>
<dbReference type="InterPro" id="IPR037108">
    <property type="entry name" value="TM1727-like_C_sf"/>
</dbReference>
<reference evidence="3 4" key="1">
    <citation type="submission" date="2018-05" db="EMBL/GenBank/DDBJ databases">
        <title>Genomic Encyclopedia of Archaeal and Bacterial Type Strains, Phase II (KMG-II): from individual species to whole genera.</title>
        <authorList>
            <person name="Goeker M."/>
        </authorList>
    </citation>
    <scope>NUCLEOTIDE SEQUENCE [LARGE SCALE GENOMIC DNA]</scope>
    <source>
        <strain evidence="3 4">DSM 19975</strain>
    </source>
</reference>
<feature type="domain" description="Pyrroline-5-carboxylate reductase catalytic N-terminal" evidence="1">
    <location>
        <begin position="2"/>
        <end position="86"/>
    </location>
</feature>
<gene>
    <name evidence="3" type="ORF">LX99_01950</name>
</gene>
<dbReference type="InterPro" id="IPR028939">
    <property type="entry name" value="P5C_Rdtase_cat_N"/>
</dbReference>
<dbReference type="PANTHER" id="PTHR40459:SF1">
    <property type="entry name" value="CONSERVED HYPOTHETICAL ALANINE AND LEUCINE RICH PROTEIN"/>
    <property type="match status" value="1"/>
</dbReference>
<accession>A0A316HDP2</accession>
<dbReference type="InterPro" id="IPR008927">
    <property type="entry name" value="6-PGluconate_DH-like_C_sf"/>
</dbReference>
<dbReference type="SUPFAM" id="SSF51735">
    <property type="entry name" value="NAD(P)-binding Rossmann-fold domains"/>
    <property type="match status" value="1"/>
</dbReference>
<dbReference type="InterPro" id="IPR036291">
    <property type="entry name" value="NAD(P)-bd_dom_sf"/>
</dbReference>
<dbReference type="AlphaFoldDB" id="A0A316HDP2"/>
<dbReference type="Pfam" id="PF10728">
    <property type="entry name" value="DUF2520"/>
    <property type="match status" value="1"/>
</dbReference>
<proteinExistence type="predicted"/>
<dbReference type="SUPFAM" id="SSF48179">
    <property type="entry name" value="6-phosphogluconate dehydrogenase C-terminal domain-like"/>
    <property type="match status" value="1"/>
</dbReference>
<evidence type="ECO:0000313" key="4">
    <source>
        <dbReference type="Proteomes" id="UP000245678"/>
    </source>
</evidence>
<dbReference type="Pfam" id="PF03807">
    <property type="entry name" value="F420_oxidored"/>
    <property type="match status" value="1"/>
</dbReference>
<dbReference type="InterPro" id="IPR018931">
    <property type="entry name" value="DUF2520"/>
</dbReference>
<comment type="caution">
    <text evidence="3">The sequence shown here is derived from an EMBL/GenBank/DDBJ whole genome shotgun (WGS) entry which is preliminary data.</text>
</comment>
<evidence type="ECO:0000259" key="2">
    <source>
        <dbReference type="Pfam" id="PF10728"/>
    </source>
</evidence>
<dbReference type="Proteomes" id="UP000245678">
    <property type="component" value="Unassembled WGS sequence"/>
</dbReference>
<keyword evidence="4" id="KW-1185">Reference proteome</keyword>
<sequence length="260" mass="28603">MRITIIGSGNVSTHMAAAFKNAGHRIVQVYSRDLQKAWLLAYHVGAEAVDHLDHILPDTDLFVIAIKDDAIAQVARALAVHNKLMVHTSGATDLDTLIAFTANAGVFYPLQTFSKVREVSFRSVPLCLEGGNDEILAQLKELAYTISNNVYAVSSAQRRVLHLAAVFACNFPNYLYNTARQVLARNQMDFEMLRPLILETALKVQEQMPGEVQTGPAVRNDTGTMAAHLQMLNDTPLLQDIYTLLSQGIIKNNNEISANG</sequence>
<feature type="domain" description="DUF2520" evidence="2">
    <location>
        <begin position="124"/>
        <end position="247"/>
    </location>
</feature>
<dbReference type="Gene3D" id="1.10.1040.20">
    <property type="entry name" value="ProC-like, C-terminal domain"/>
    <property type="match status" value="1"/>
</dbReference>
<dbReference type="EMBL" id="QGHA01000003">
    <property type="protein sequence ID" value="PWK78110.1"/>
    <property type="molecule type" value="Genomic_DNA"/>
</dbReference>
<evidence type="ECO:0000259" key="1">
    <source>
        <dbReference type="Pfam" id="PF03807"/>
    </source>
</evidence>
<name>A0A316HDP2_9SPHI</name>
<organism evidence="3 4">
    <name type="scientific">Mucilaginibacter oryzae</name>
    <dbReference type="NCBI Taxonomy" id="468058"/>
    <lineage>
        <taxon>Bacteria</taxon>
        <taxon>Pseudomonadati</taxon>
        <taxon>Bacteroidota</taxon>
        <taxon>Sphingobacteriia</taxon>
        <taxon>Sphingobacteriales</taxon>
        <taxon>Sphingobacteriaceae</taxon>
        <taxon>Mucilaginibacter</taxon>
    </lineage>
</organism>
<protein>
    <submittedName>
        <fullName evidence="3">Putative short-subunit dehydrogenase-like oxidoreductase (DUF2520 family)</fullName>
    </submittedName>
</protein>
<dbReference type="PANTHER" id="PTHR40459">
    <property type="entry name" value="CONSERVED HYPOTHETICAL ALANINE AND LEUCINE RICH PROTEIN"/>
    <property type="match status" value="1"/>
</dbReference>